<keyword evidence="3 7" id="KW-0863">Zinc-finger</keyword>
<feature type="compositionally biased region" description="Basic and acidic residues" evidence="9">
    <location>
        <begin position="967"/>
        <end position="1012"/>
    </location>
</feature>
<feature type="compositionally biased region" description="Polar residues" evidence="9">
    <location>
        <begin position="1110"/>
        <end position="1125"/>
    </location>
</feature>
<dbReference type="Gene3D" id="2.60.40.150">
    <property type="entry name" value="C2 domain"/>
    <property type="match status" value="2"/>
</dbReference>
<dbReference type="InterPro" id="IPR013083">
    <property type="entry name" value="Znf_RING/FYVE/PHD"/>
</dbReference>
<feature type="compositionally biased region" description="Low complexity" evidence="9">
    <location>
        <begin position="1081"/>
        <end position="1106"/>
    </location>
</feature>
<dbReference type="GO" id="GO:0006886">
    <property type="term" value="P:intracellular protein transport"/>
    <property type="evidence" value="ECO:0007669"/>
    <property type="project" value="InterPro"/>
</dbReference>
<feature type="compositionally biased region" description="Low complexity" evidence="9">
    <location>
        <begin position="534"/>
        <end position="549"/>
    </location>
</feature>
<dbReference type="SMART" id="SM00228">
    <property type="entry name" value="PDZ"/>
    <property type="match status" value="1"/>
</dbReference>
<feature type="compositionally biased region" description="Low complexity" evidence="9">
    <location>
        <begin position="451"/>
        <end position="460"/>
    </location>
</feature>
<evidence type="ECO:0000259" key="11">
    <source>
        <dbReference type="PROSITE" id="PS50106"/>
    </source>
</evidence>
<feature type="compositionally biased region" description="Basic and acidic residues" evidence="9">
    <location>
        <begin position="349"/>
        <end position="358"/>
    </location>
</feature>
<keyword evidence="5" id="KW-0770">Synapse</keyword>
<feature type="coiled-coil region" evidence="8">
    <location>
        <begin position="10"/>
        <end position="58"/>
    </location>
</feature>
<evidence type="ECO:0000256" key="2">
    <source>
        <dbReference type="ARBA" id="ARBA00022737"/>
    </source>
</evidence>
<evidence type="ECO:0000259" key="12">
    <source>
        <dbReference type="PROSITE" id="PS50178"/>
    </source>
</evidence>
<evidence type="ECO:0000256" key="1">
    <source>
        <dbReference type="ARBA" id="ARBA00022723"/>
    </source>
</evidence>
<keyword evidence="2" id="KW-0677">Repeat</keyword>
<evidence type="ECO:0000256" key="5">
    <source>
        <dbReference type="ARBA" id="ARBA00023018"/>
    </source>
</evidence>
<evidence type="ECO:0000256" key="8">
    <source>
        <dbReference type="SAM" id="Coils"/>
    </source>
</evidence>
<evidence type="ECO:0000256" key="9">
    <source>
        <dbReference type="SAM" id="MobiDB-lite"/>
    </source>
</evidence>
<feature type="compositionally biased region" description="Gly residues" evidence="9">
    <location>
        <begin position="517"/>
        <end position="526"/>
    </location>
</feature>
<keyword evidence="15" id="KW-1185">Reference proteome</keyword>
<dbReference type="SUPFAM" id="SSF57903">
    <property type="entry name" value="FYVE/PHD zinc finger"/>
    <property type="match status" value="1"/>
</dbReference>
<feature type="compositionally biased region" description="Basic and acidic residues" evidence="9">
    <location>
        <begin position="1314"/>
        <end position="1328"/>
    </location>
</feature>
<dbReference type="SUPFAM" id="SSF49562">
    <property type="entry name" value="C2 domain (Calcium/lipid-binding domain, CaLB)"/>
    <property type="match status" value="2"/>
</dbReference>
<feature type="compositionally biased region" description="Polar residues" evidence="9">
    <location>
        <begin position="216"/>
        <end position="238"/>
    </location>
</feature>
<dbReference type="CDD" id="cd06714">
    <property type="entry name" value="PDZ_RIM-like"/>
    <property type="match status" value="1"/>
</dbReference>
<reference evidence="15" key="1">
    <citation type="submission" date="2017-01" db="EMBL/GenBank/DDBJ databases">
        <title>Comparative genomics of anhydrobiosis in the tardigrade Hypsibius dujardini.</title>
        <authorList>
            <person name="Yoshida Y."/>
            <person name="Koutsovoulos G."/>
            <person name="Laetsch D."/>
            <person name="Stevens L."/>
            <person name="Kumar S."/>
            <person name="Horikawa D."/>
            <person name="Ishino K."/>
            <person name="Komine S."/>
            <person name="Tomita M."/>
            <person name="Blaxter M."/>
            <person name="Arakawa K."/>
        </authorList>
    </citation>
    <scope>NUCLEOTIDE SEQUENCE [LARGE SCALE GENOMIC DNA]</scope>
    <source>
        <strain evidence="15">Z151</strain>
    </source>
</reference>
<feature type="region of interest" description="Disordered" evidence="9">
    <location>
        <begin position="1314"/>
        <end position="1363"/>
    </location>
</feature>
<name>A0A1W0X7D4_HYPEX</name>
<feature type="compositionally biased region" description="Polar residues" evidence="9">
    <location>
        <begin position="1067"/>
        <end position="1080"/>
    </location>
</feature>
<dbReference type="GO" id="GO:0048167">
    <property type="term" value="P:regulation of synaptic plasticity"/>
    <property type="evidence" value="ECO:0007669"/>
    <property type="project" value="TreeGrafter"/>
</dbReference>
<feature type="compositionally biased region" description="Gly residues" evidence="9">
    <location>
        <begin position="265"/>
        <end position="278"/>
    </location>
</feature>
<dbReference type="GO" id="GO:0031267">
    <property type="term" value="F:small GTPase binding"/>
    <property type="evidence" value="ECO:0007669"/>
    <property type="project" value="InterPro"/>
</dbReference>
<dbReference type="GO" id="GO:0048791">
    <property type="term" value="P:calcium ion-regulated exocytosis of neurotransmitter"/>
    <property type="evidence" value="ECO:0007669"/>
    <property type="project" value="TreeGrafter"/>
</dbReference>
<feature type="region of interest" description="Disordered" evidence="9">
    <location>
        <begin position="152"/>
        <end position="483"/>
    </location>
</feature>
<organism evidence="14 15">
    <name type="scientific">Hypsibius exemplaris</name>
    <name type="common">Freshwater tardigrade</name>
    <dbReference type="NCBI Taxonomy" id="2072580"/>
    <lineage>
        <taxon>Eukaryota</taxon>
        <taxon>Metazoa</taxon>
        <taxon>Ecdysozoa</taxon>
        <taxon>Tardigrada</taxon>
        <taxon>Eutardigrada</taxon>
        <taxon>Parachela</taxon>
        <taxon>Hypsibioidea</taxon>
        <taxon>Hypsibiidae</taxon>
        <taxon>Hypsibius</taxon>
    </lineage>
</organism>
<dbReference type="InterPro" id="IPR001478">
    <property type="entry name" value="PDZ"/>
</dbReference>
<dbReference type="GO" id="GO:0050806">
    <property type="term" value="P:positive regulation of synaptic transmission"/>
    <property type="evidence" value="ECO:0007669"/>
    <property type="project" value="TreeGrafter"/>
</dbReference>
<evidence type="ECO:0000313" key="14">
    <source>
        <dbReference type="EMBL" id="OQV23161.1"/>
    </source>
</evidence>
<dbReference type="PROSITE" id="PS50916">
    <property type="entry name" value="RABBD"/>
    <property type="match status" value="1"/>
</dbReference>
<dbReference type="GO" id="GO:0044325">
    <property type="term" value="F:transmembrane transporter binding"/>
    <property type="evidence" value="ECO:0007669"/>
    <property type="project" value="TreeGrafter"/>
</dbReference>
<dbReference type="Pfam" id="PF22601">
    <property type="entry name" value="RIM2a_ZnF"/>
    <property type="match status" value="1"/>
</dbReference>
<feature type="compositionally biased region" description="Polar residues" evidence="9">
    <location>
        <begin position="471"/>
        <end position="483"/>
    </location>
</feature>
<sequence>MADMPMPDLSNLTEEERRQIEEVINRQKHEEAKDKEVVQNLANEVKQIEQRVIQQKTQQPFSGLLPDPNKEGLCDICQKVKFSDGIGHQCNYCRLHCCVRCGGRVPIKNGKFTWVCSLCKKKQDLLKKTGQWYHGNPMDLLGGDSAVSPNASMVGAPGMMSNHHAGMGNNVPQNGGNNRQQQQQQQHHPPSLQRQKSHDPGGGGPHQQQRPGGMSHSHSQLPPQSLHGSSSTQMQRQQSLRRHQTVDQGGVMSRSDEERLLSQGRGTGGRGQQQGGSQGLARQGSVIEGGGSSRRDRDASRTRQPQSGRGMAETGGPSRRTQPGGSADPFDILHAPTAARRPDSQGGNTRERRYDESGHLVANHSDYSGSRAPDYTGSRGPLRRAQSHDRYGSQDYADDYDPRRGASYDAWPRTSGDVAVGGRGAGGGGGGPGAYGGPSRASSALPPPLLPSQQQQTPRRYPSVEDRRRTYQQSSFSSEEDLQSNISEFTMADDGSIRSYSSEQSTRTHPDLRHMNSGGGGAGGRPGNRRMWRQSSQQEQGYYSQEGYSISGDTRPSEVSWRPTDDGRRMIGHIILRKDNFNEMNMGRQMNCAAALGLRIEGGKMTHSGRLAAFIVRVKRGSVAELMGHLRAGDEVLEWNAVPLRGLTFQEVYDIIEDSRNDSLVELMVSRRSAADYRLQLQQQPGHYFRSQLQQEDRRFSPQPSLSLNHPDGGNIASGGAAAGLLPTANKAPVPYVSGRIQLSFYYSHTDAQLAVTVIQAAALLPRPDGSARNAYAKLYLLPNRSEQTKRRTKIISKTNDPQWQQIFYYAPLKESELEDLTLEIMVWDYERYKQTSNEFVGEVLIGLGSDWRNDCPAWYYLTYPDTGLENRRAPPRRGGYEDPDFNTFSSMDGISPANSSASRLSDIPMDSYISDADMLEAVDRRKQRGAMASHQLSRYGGNGSPRHQGGGGYGFASPVDSPRQMMDPRDHRRGGGRESPHGLHYDTNRMHDRGRGRREAYGDSPQDDVRHTSRRHTSAPPVGDDYYYTDEQGGYEQGSPPGSRTSSARKRQLPIRPNDNALHGGTSPSHSHQLSPRRTSLSTSNKNSSSSQQLLASDDQLLLNLPSHVPSSPASNASRHSQSKAPIMQQLHNQTLKVPGSEDDTTPIMVPPSISVHGSSIRHAPALNQLLNNTSQEENIDPQTMMMMQEAAETRHSRSSSRRSVMRKPSASLSRSSEPTESDLMLLVTNSDGRSRKLSESLPRLQSLNIDDGASQLSALAVQKSVSNTDVYSKPKFDFDDYANKFLEQQSTAKDRKTKSSAKAAAILGLQKKDSKKPTFSRSEEVGHQSPASVQRALLHKQMSKDSTDGSVSSSGYGGNKAHRMDHTHLASFVDGLGPGQVVGRQVLALPCLGEIQLHIKYTKGNLEVEVVRAKGLVNKSGTRQLPACYVKVYIMEDKRIVAKQKTVVSRRSLDPLWQQTLGFEDHQYIDRASLQVSVWGEVGRMEKKLFMGVALINLDELDLSTIIIGWYKLFDSATVLAPATKSSLYAASVSGVGSNNSSMDEKSSPHGVNPRSSAVKT</sequence>
<dbReference type="PROSITE" id="PS50178">
    <property type="entry name" value="ZF_FYVE"/>
    <property type="match status" value="1"/>
</dbReference>
<dbReference type="Pfam" id="PF00168">
    <property type="entry name" value="C2"/>
    <property type="match status" value="2"/>
</dbReference>
<evidence type="ECO:0000259" key="10">
    <source>
        <dbReference type="PROSITE" id="PS50004"/>
    </source>
</evidence>
<feature type="region of interest" description="Disordered" evidence="9">
    <location>
        <begin position="871"/>
        <end position="906"/>
    </location>
</feature>
<dbReference type="OrthoDB" id="420032at2759"/>
<dbReference type="Proteomes" id="UP000192578">
    <property type="component" value="Unassembled WGS sequence"/>
</dbReference>
<feature type="domain" description="C2" evidence="10">
    <location>
        <begin position="1393"/>
        <end position="1513"/>
    </location>
</feature>
<dbReference type="InterPro" id="IPR039032">
    <property type="entry name" value="Rim-like"/>
</dbReference>
<dbReference type="SUPFAM" id="SSF50156">
    <property type="entry name" value="PDZ domain-like"/>
    <property type="match status" value="1"/>
</dbReference>
<evidence type="ECO:0000259" key="13">
    <source>
        <dbReference type="PROSITE" id="PS50916"/>
    </source>
</evidence>
<feature type="domain" description="PDZ" evidence="11">
    <location>
        <begin position="573"/>
        <end position="671"/>
    </location>
</feature>
<feature type="domain" description="C2" evidence="10">
    <location>
        <begin position="737"/>
        <end position="864"/>
    </location>
</feature>
<feature type="domain" description="RabBD" evidence="13">
    <location>
        <begin position="6"/>
        <end position="136"/>
    </location>
</feature>
<keyword evidence="8" id="KW-0175">Coiled coil</keyword>
<feature type="region of interest" description="Disordered" evidence="9">
    <location>
        <begin position="926"/>
        <end position="1125"/>
    </location>
</feature>
<feature type="region of interest" description="Disordered" evidence="9">
    <location>
        <begin position="1190"/>
        <end position="1224"/>
    </location>
</feature>
<evidence type="ECO:0000256" key="3">
    <source>
        <dbReference type="ARBA" id="ARBA00022771"/>
    </source>
</evidence>
<dbReference type="PANTHER" id="PTHR12157:SF21">
    <property type="entry name" value="RAB3 INTERACTING MOLECULE, ISOFORM F"/>
    <property type="match status" value="1"/>
</dbReference>
<comment type="caution">
    <text evidence="14">The sequence shown here is derived from an EMBL/GenBank/DDBJ whole genome shotgun (WGS) entry which is preliminary data.</text>
</comment>
<keyword evidence="4" id="KW-0862">Zinc</keyword>
<protein>
    <submittedName>
        <fullName evidence="14">Regulating synaptic membrane exocytosis protein 2</fullName>
    </submittedName>
</protein>
<feature type="domain" description="FYVE-type" evidence="12">
    <location>
        <begin position="68"/>
        <end position="124"/>
    </location>
</feature>
<dbReference type="InterPro" id="IPR035892">
    <property type="entry name" value="C2_domain_sf"/>
</dbReference>
<dbReference type="GO" id="GO:0042391">
    <property type="term" value="P:regulation of membrane potential"/>
    <property type="evidence" value="ECO:0007669"/>
    <property type="project" value="TreeGrafter"/>
</dbReference>
<evidence type="ECO:0000313" key="15">
    <source>
        <dbReference type="Proteomes" id="UP000192578"/>
    </source>
</evidence>
<feature type="region of interest" description="Disordered" evidence="9">
    <location>
        <begin position="497"/>
        <end position="564"/>
    </location>
</feature>
<dbReference type="Gene3D" id="3.30.40.10">
    <property type="entry name" value="Zinc/RING finger domain, C3HC4 (zinc finger)"/>
    <property type="match status" value="1"/>
</dbReference>
<dbReference type="Gene3D" id="2.30.42.10">
    <property type="match status" value="1"/>
</dbReference>
<dbReference type="GO" id="GO:0042734">
    <property type="term" value="C:presynaptic membrane"/>
    <property type="evidence" value="ECO:0007669"/>
    <property type="project" value="TreeGrafter"/>
</dbReference>
<feature type="compositionally biased region" description="Polar residues" evidence="9">
    <location>
        <begin position="887"/>
        <end position="904"/>
    </location>
</feature>
<feature type="compositionally biased region" description="Gly residues" evidence="9">
    <location>
        <begin position="941"/>
        <end position="955"/>
    </location>
</feature>
<dbReference type="PROSITE" id="PS50004">
    <property type="entry name" value="C2"/>
    <property type="match status" value="2"/>
</dbReference>
<evidence type="ECO:0000256" key="7">
    <source>
        <dbReference type="PROSITE-ProRule" id="PRU00091"/>
    </source>
</evidence>
<dbReference type="GO" id="GO:0008270">
    <property type="term" value="F:zinc ion binding"/>
    <property type="evidence" value="ECO:0007669"/>
    <property type="project" value="UniProtKB-KW"/>
</dbReference>
<dbReference type="GO" id="GO:0048788">
    <property type="term" value="C:cytoskeleton of presynaptic active zone"/>
    <property type="evidence" value="ECO:0007669"/>
    <property type="project" value="TreeGrafter"/>
</dbReference>
<feature type="compositionally biased region" description="Gly residues" evidence="9">
    <location>
        <begin position="419"/>
        <end position="436"/>
    </location>
</feature>
<evidence type="ECO:0000256" key="6">
    <source>
        <dbReference type="ARBA" id="ARBA00034103"/>
    </source>
</evidence>
<feature type="compositionally biased region" description="Low complexity" evidence="9">
    <location>
        <begin position="166"/>
        <end position="186"/>
    </location>
</feature>
<dbReference type="InterPro" id="IPR000008">
    <property type="entry name" value="C2_dom"/>
</dbReference>
<dbReference type="PANTHER" id="PTHR12157">
    <property type="entry name" value="REGULATING SYNAPTIC MEMBRANE EXOCYTOSIS PROTEIN"/>
    <property type="match status" value="1"/>
</dbReference>
<proteinExistence type="predicted"/>
<gene>
    <name evidence="14" type="ORF">BV898_02895</name>
</gene>
<keyword evidence="1" id="KW-0479">Metal-binding</keyword>
<dbReference type="PROSITE" id="PS50106">
    <property type="entry name" value="PDZ"/>
    <property type="match status" value="1"/>
</dbReference>
<feature type="region of interest" description="Disordered" evidence="9">
    <location>
        <begin position="1536"/>
        <end position="1563"/>
    </location>
</feature>
<dbReference type="InterPro" id="IPR010911">
    <property type="entry name" value="Rab_BD"/>
</dbReference>
<accession>A0A1W0X7D4</accession>
<dbReference type="SMART" id="SM00239">
    <property type="entry name" value="C2"/>
    <property type="match status" value="2"/>
</dbReference>
<dbReference type="InterPro" id="IPR011011">
    <property type="entry name" value="Znf_FYVE_PHD"/>
</dbReference>
<feature type="compositionally biased region" description="Basic residues" evidence="9">
    <location>
        <begin position="1198"/>
        <end position="1207"/>
    </location>
</feature>
<dbReference type="InterPro" id="IPR017455">
    <property type="entry name" value="Znf_FYVE-rel"/>
</dbReference>
<dbReference type="InterPro" id="IPR036034">
    <property type="entry name" value="PDZ_sf"/>
</dbReference>
<comment type="subcellular location">
    <subcellularLocation>
        <location evidence="6">Synapse</location>
    </subcellularLocation>
</comment>
<dbReference type="InterPro" id="IPR054386">
    <property type="entry name" value="RIM_Znf"/>
</dbReference>
<dbReference type="EMBL" id="MTYJ01000013">
    <property type="protein sequence ID" value="OQV23161.1"/>
    <property type="molecule type" value="Genomic_DNA"/>
</dbReference>
<evidence type="ECO:0000256" key="4">
    <source>
        <dbReference type="ARBA" id="ARBA00022833"/>
    </source>
</evidence>